<evidence type="ECO:0000256" key="1">
    <source>
        <dbReference type="SAM" id="Phobius"/>
    </source>
</evidence>
<dbReference type="EMBL" id="CAEZTJ010000047">
    <property type="protein sequence ID" value="CAB4565862.1"/>
    <property type="molecule type" value="Genomic_DNA"/>
</dbReference>
<reference evidence="2" key="1">
    <citation type="submission" date="2020-05" db="EMBL/GenBank/DDBJ databases">
        <authorList>
            <person name="Chiriac C."/>
            <person name="Salcher M."/>
            <person name="Ghai R."/>
            <person name="Kavagutti S V."/>
        </authorList>
    </citation>
    <scope>NUCLEOTIDE SEQUENCE</scope>
</reference>
<dbReference type="AlphaFoldDB" id="A0A6J6DNZ3"/>
<accession>A0A6J6DNZ3</accession>
<keyword evidence="1" id="KW-1133">Transmembrane helix</keyword>
<organism evidence="2">
    <name type="scientific">freshwater metagenome</name>
    <dbReference type="NCBI Taxonomy" id="449393"/>
    <lineage>
        <taxon>unclassified sequences</taxon>
        <taxon>metagenomes</taxon>
        <taxon>ecological metagenomes</taxon>
    </lineage>
</organism>
<evidence type="ECO:0000313" key="2">
    <source>
        <dbReference type="EMBL" id="CAB4565862.1"/>
    </source>
</evidence>
<name>A0A6J6DNZ3_9ZZZZ</name>
<keyword evidence="1" id="KW-0472">Membrane</keyword>
<gene>
    <name evidence="2" type="ORF">UFOPK1650_00457</name>
</gene>
<protein>
    <submittedName>
        <fullName evidence="2">Unannotated protein</fullName>
    </submittedName>
</protein>
<keyword evidence="1" id="KW-0812">Transmembrane</keyword>
<sequence>MSLLISVLAMRPLAVRQEDGSLPGEPLPLLEGLIWFLFIPVAISALVWILVSVYDKSEKKEVATKEPKRDILTSIE</sequence>
<feature type="transmembrane region" description="Helical" evidence="1">
    <location>
        <begin position="32"/>
        <end position="51"/>
    </location>
</feature>
<proteinExistence type="predicted"/>